<evidence type="ECO:0000256" key="1">
    <source>
        <dbReference type="ARBA" id="ARBA00004651"/>
    </source>
</evidence>
<keyword evidence="5 7" id="KW-0472">Membrane</keyword>
<evidence type="ECO:0000256" key="2">
    <source>
        <dbReference type="ARBA" id="ARBA00022475"/>
    </source>
</evidence>
<dbReference type="AlphaFoldDB" id="J5K8X5"/>
<gene>
    <name evidence="9" type="ORF">NT01SARS_0581</name>
</gene>
<comment type="subcellular location">
    <subcellularLocation>
        <location evidence="1">Cell membrane</location>
        <topology evidence="1">Multi-pass membrane protein</topology>
    </subcellularLocation>
    <subcellularLocation>
        <location evidence="6">Membrane</location>
        <topology evidence="6">Multi-pass membrane protein</topology>
    </subcellularLocation>
</comment>
<dbReference type="PANTHER" id="PTHR30625:SF18">
    <property type="entry name" value="TONB2 ENERGY TRANSDUCTION SYSTEM INNER MEMBRANE COMPONENT EXBB"/>
    <property type="match status" value="1"/>
</dbReference>
<evidence type="ECO:0000313" key="9">
    <source>
        <dbReference type="EMBL" id="EJP72093.1"/>
    </source>
</evidence>
<keyword evidence="6" id="KW-0653">Protein transport</keyword>
<accession>J5K8X5</accession>
<feature type="transmembrane region" description="Helical" evidence="7">
    <location>
        <begin position="122"/>
        <end position="143"/>
    </location>
</feature>
<evidence type="ECO:0000259" key="8">
    <source>
        <dbReference type="Pfam" id="PF01618"/>
    </source>
</evidence>
<evidence type="ECO:0000256" key="5">
    <source>
        <dbReference type="ARBA" id="ARBA00023136"/>
    </source>
</evidence>
<keyword evidence="2" id="KW-1003">Cell membrane</keyword>
<name>J5K8X5_9GAMM</name>
<dbReference type="Proteomes" id="UP000010305">
    <property type="component" value="Unassembled WGS sequence"/>
</dbReference>
<dbReference type="GO" id="GO:0005886">
    <property type="term" value="C:plasma membrane"/>
    <property type="evidence" value="ECO:0007669"/>
    <property type="project" value="UniProtKB-SubCell"/>
</dbReference>
<dbReference type="STRING" id="1123866.NT01SARS_0581"/>
<comment type="similarity">
    <text evidence="6">Belongs to the exbB/tolQ family.</text>
</comment>
<keyword evidence="6" id="KW-0813">Transport</keyword>
<keyword evidence="4 7" id="KW-1133">Transmembrane helix</keyword>
<dbReference type="GO" id="GO:0017038">
    <property type="term" value="P:protein import"/>
    <property type="evidence" value="ECO:0007669"/>
    <property type="project" value="TreeGrafter"/>
</dbReference>
<evidence type="ECO:0000256" key="7">
    <source>
        <dbReference type="SAM" id="Phobius"/>
    </source>
</evidence>
<evidence type="ECO:0000256" key="6">
    <source>
        <dbReference type="RuleBase" id="RU004057"/>
    </source>
</evidence>
<sequence length="169" mass="18859">MLDELFIRGGPVLYILFGLTFLIFTLLVDKYLFIFVQSKTWVNAKFTSFVNSNPPSSTKYKFVEATLISNVKRKTASNIKVLDGLIGMTPMIGLLGTVYGMIEVFEVLSFMGTGNPRAMSSGVAKATIPTMAGMVISLFGLYFRQDLNQRMDKIIINLRDSLKSEGYQL</sequence>
<protein>
    <recommendedName>
        <fullName evidence="8">MotA/TolQ/ExbB proton channel domain-containing protein</fullName>
    </recommendedName>
</protein>
<dbReference type="InterPro" id="IPR002898">
    <property type="entry name" value="MotA_ExbB_proton_chnl"/>
</dbReference>
<organism evidence="9 10">
    <name type="scientific">SAR86 cluster bacterium SAR86A</name>
    <dbReference type="NCBI Taxonomy" id="1123866"/>
    <lineage>
        <taxon>Bacteria</taxon>
        <taxon>Pseudomonadati</taxon>
        <taxon>Pseudomonadota</taxon>
        <taxon>Gammaproteobacteria</taxon>
        <taxon>SAR86 cluster</taxon>
    </lineage>
</organism>
<feature type="transmembrane region" description="Helical" evidence="7">
    <location>
        <begin position="81"/>
        <end position="102"/>
    </location>
</feature>
<evidence type="ECO:0000256" key="4">
    <source>
        <dbReference type="ARBA" id="ARBA00022989"/>
    </source>
</evidence>
<dbReference type="HOGENOM" id="CLU_053325_7_0_6"/>
<feature type="domain" description="MotA/TolQ/ExbB proton channel" evidence="8">
    <location>
        <begin position="68"/>
        <end position="157"/>
    </location>
</feature>
<feature type="transmembrane region" description="Helical" evidence="7">
    <location>
        <begin position="12"/>
        <end position="36"/>
    </location>
</feature>
<dbReference type="PANTHER" id="PTHR30625">
    <property type="entry name" value="PROTEIN TOLQ"/>
    <property type="match status" value="1"/>
</dbReference>
<dbReference type="InterPro" id="IPR050790">
    <property type="entry name" value="ExbB/TolQ_transport"/>
</dbReference>
<reference evidence="9 10" key="1">
    <citation type="journal article" date="2012" name="ISME J.">
        <title>Genomic insights to SAR86, an abundant and uncultivated marine bacterial lineage.</title>
        <authorList>
            <person name="Dupont C.L."/>
            <person name="Rusch D.B."/>
            <person name="Yooseph S."/>
            <person name="Lombardo M.J."/>
            <person name="Richter R.A."/>
            <person name="Valas R."/>
            <person name="Novotny M."/>
            <person name="Yee-Greenbaum J."/>
            <person name="Selengut J.D."/>
            <person name="Haft D.H."/>
            <person name="Halpern A.L."/>
            <person name="Lasken R.S."/>
            <person name="Nealson K."/>
            <person name="Friedman R."/>
            <person name="Venter J.C."/>
        </authorList>
    </citation>
    <scope>NUCLEOTIDE SEQUENCE [LARGE SCALE GENOMIC DNA]</scope>
</reference>
<evidence type="ECO:0000313" key="10">
    <source>
        <dbReference type="Proteomes" id="UP000010305"/>
    </source>
</evidence>
<evidence type="ECO:0000256" key="3">
    <source>
        <dbReference type="ARBA" id="ARBA00022692"/>
    </source>
</evidence>
<proteinExistence type="inferred from homology"/>
<keyword evidence="3 7" id="KW-0812">Transmembrane</keyword>
<dbReference type="Pfam" id="PF01618">
    <property type="entry name" value="MotA_ExbB"/>
    <property type="match status" value="1"/>
</dbReference>
<dbReference type="EMBL" id="JH611156">
    <property type="protein sequence ID" value="EJP72093.1"/>
    <property type="molecule type" value="Genomic_DNA"/>
</dbReference>